<evidence type="ECO:0000313" key="2">
    <source>
        <dbReference type="Proteomes" id="UP001189616"/>
    </source>
</evidence>
<dbReference type="Pfam" id="PF13561">
    <property type="entry name" value="adh_short_C2"/>
    <property type="match status" value="1"/>
</dbReference>
<dbReference type="InterPro" id="IPR052184">
    <property type="entry name" value="SDR_enzymes"/>
</dbReference>
<evidence type="ECO:0008006" key="3">
    <source>
        <dbReference type="Google" id="ProtNLM"/>
    </source>
</evidence>
<proteinExistence type="predicted"/>
<gene>
    <name evidence="1" type="ORF">LMG7141_02139</name>
</gene>
<dbReference type="PRINTS" id="PR00081">
    <property type="entry name" value="GDHRDH"/>
</dbReference>
<sequence length="239" mass="25892">MRPVSHPTHAPSILLIGASRGLGYAMAAAFLDKGWNVVGTVRAGSGKTRLHALADAHPKRVGIETMDITRPEQIRAVRDRLSNRSFDILFVNAGTTNPDPTQTIGEVSTEDFVNLMITNALGPMRVVECLSDLVPPTGLIGVMSSGQGSVADNESGQREVYRGSKAALNQFMRSFAARQAQTPRAMLLMAPGWVRTELGGPDARLSIEDSVPGVVDVLLNKRGRPGLEYLDYRGRTVRW</sequence>
<dbReference type="EMBL" id="CATYWO010000002">
    <property type="protein sequence ID" value="CAJ0788829.1"/>
    <property type="molecule type" value="Genomic_DNA"/>
</dbReference>
<organism evidence="1 2">
    <name type="scientific">Ralstonia condita</name>
    <dbReference type="NCBI Taxonomy" id="3058600"/>
    <lineage>
        <taxon>Bacteria</taxon>
        <taxon>Pseudomonadati</taxon>
        <taxon>Pseudomonadota</taxon>
        <taxon>Betaproteobacteria</taxon>
        <taxon>Burkholderiales</taxon>
        <taxon>Burkholderiaceae</taxon>
        <taxon>Ralstonia</taxon>
    </lineage>
</organism>
<dbReference type="Gene3D" id="3.40.50.720">
    <property type="entry name" value="NAD(P)-binding Rossmann-like Domain"/>
    <property type="match status" value="1"/>
</dbReference>
<comment type="caution">
    <text evidence="1">The sequence shown here is derived from an EMBL/GenBank/DDBJ whole genome shotgun (WGS) entry which is preliminary data.</text>
</comment>
<dbReference type="SUPFAM" id="SSF51735">
    <property type="entry name" value="NAD(P)-binding Rossmann-fold domains"/>
    <property type="match status" value="1"/>
</dbReference>
<dbReference type="InterPro" id="IPR036291">
    <property type="entry name" value="NAD(P)-bd_dom_sf"/>
</dbReference>
<protein>
    <recommendedName>
        <fullName evidence="3">3-oxoacyl-ACP reductase</fullName>
    </recommendedName>
</protein>
<dbReference type="PANTHER" id="PTHR45458:SF1">
    <property type="entry name" value="SHORT CHAIN DEHYDROGENASE"/>
    <property type="match status" value="1"/>
</dbReference>
<dbReference type="Proteomes" id="UP001189616">
    <property type="component" value="Unassembled WGS sequence"/>
</dbReference>
<keyword evidence="2" id="KW-1185">Reference proteome</keyword>
<dbReference type="InterPro" id="IPR002347">
    <property type="entry name" value="SDR_fam"/>
</dbReference>
<reference evidence="1 2" key="1">
    <citation type="submission" date="2023-07" db="EMBL/GenBank/DDBJ databases">
        <authorList>
            <person name="Peeters C."/>
        </authorList>
    </citation>
    <scope>NUCLEOTIDE SEQUENCE [LARGE SCALE GENOMIC DNA]</scope>
    <source>
        <strain evidence="1 2">LMG 7141</strain>
    </source>
</reference>
<accession>A0ABM9JBE6</accession>
<dbReference type="RefSeq" id="WP_316657553.1">
    <property type="nucleotide sequence ID" value="NZ_CATYWO010000002.1"/>
</dbReference>
<dbReference type="PANTHER" id="PTHR45458">
    <property type="entry name" value="SHORT-CHAIN DEHYDROGENASE/REDUCTASE SDR"/>
    <property type="match status" value="1"/>
</dbReference>
<name>A0ABM9JBE6_9RALS</name>
<evidence type="ECO:0000313" key="1">
    <source>
        <dbReference type="EMBL" id="CAJ0788829.1"/>
    </source>
</evidence>